<dbReference type="EMBL" id="AK318825">
    <property type="protein sequence ID" value="BAH56940.1"/>
    <property type="molecule type" value="mRNA"/>
</dbReference>
<dbReference type="ExpressionAtlas" id="C0Z2L1">
    <property type="expression patterns" value="baseline and differential"/>
</dbReference>
<name>C0Z2L1_ARATH</name>
<sequence length="124" mass="14129">MAFRQTLSIRSRLFARRNQPVYHIIPRESDHERDSFCQETSQRSYHSFLHQRSVNNSDFSKVSGGSLHLPLAPTSGFAFYRYMSSAPSPVNPRLSSTSLSPVSKRLKALESQVKGRKKNSSKKK</sequence>
<organism evidence="2">
    <name type="scientific">Arabidopsis thaliana</name>
    <name type="common">Mouse-ear cress</name>
    <dbReference type="NCBI Taxonomy" id="3702"/>
    <lineage>
        <taxon>Eukaryota</taxon>
        <taxon>Viridiplantae</taxon>
        <taxon>Streptophyta</taxon>
        <taxon>Embryophyta</taxon>
        <taxon>Tracheophyta</taxon>
        <taxon>Spermatophyta</taxon>
        <taxon>Magnoliopsida</taxon>
        <taxon>eudicotyledons</taxon>
        <taxon>Gunneridae</taxon>
        <taxon>Pentapetalae</taxon>
        <taxon>rosids</taxon>
        <taxon>malvids</taxon>
        <taxon>Brassicales</taxon>
        <taxon>Brassicaceae</taxon>
        <taxon>Camelineae</taxon>
        <taxon>Arabidopsis</taxon>
    </lineage>
</organism>
<feature type="region of interest" description="Disordered" evidence="1">
    <location>
        <begin position="87"/>
        <end position="124"/>
    </location>
</feature>
<reference evidence="2" key="1">
    <citation type="journal article" date="2009" name="DNA Res.">
        <title>Analysis of multiple occurrences of alternative splicing events in Arabidopsis thaliana using novel sequenced full-length cDNAs.</title>
        <authorList>
            <person name="Iida K."/>
            <person name="Fukami-Kobayashi K."/>
            <person name="Toyoda A."/>
            <person name="Sakaki Y."/>
            <person name="Kobayashi M."/>
            <person name="Seki M."/>
            <person name="Shinozaki K."/>
        </authorList>
    </citation>
    <scope>NUCLEOTIDE SEQUENCE</scope>
    <source>
        <tissue evidence="2">Roots</tissue>
    </source>
</reference>
<evidence type="ECO:0000256" key="1">
    <source>
        <dbReference type="SAM" id="MobiDB-lite"/>
    </source>
</evidence>
<proteinExistence type="evidence at transcript level"/>
<feature type="compositionally biased region" description="Basic residues" evidence="1">
    <location>
        <begin position="114"/>
        <end position="124"/>
    </location>
</feature>
<dbReference type="AlphaFoldDB" id="C0Z2L1"/>
<protein>
    <submittedName>
        <fullName evidence="2">AT5G62050 protein</fullName>
    </submittedName>
</protein>
<accession>C0Z2L1</accession>
<feature type="compositionally biased region" description="Polar residues" evidence="1">
    <location>
        <begin position="87"/>
        <end position="101"/>
    </location>
</feature>
<evidence type="ECO:0000313" key="2">
    <source>
        <dbReference type="EMBL" id="BAH56940.1"/>
    </source>
</evidence>
<gene>
    <name evidence="2" type="ordered locus">At5g62050</name>
</gene>